<gene>
    <name evidence="1" type="ORF">G436_2946</name>
</gene>
<dbReference type="AlphaFoldDB" id="A0A0M3TM28"/>
<dbReference type="Proteomes" id="UP000056502">
    <property type="component" value="Chromosome I"/>
</dbReference>
<evidence type="ECO:0000313" key="2">
    <source>
        <dbReference type="Proteomes" id="UP000056502"/>
    </source>
</evidence>
<protein>
    <submittedName>
        <fullName evidence="1">Uncharacterized protein</fullName>
    </submittedName>
</protein>
<reference evidence="1 2" key="1">
    <citation type="journal article" date="2015" name="Genome Announc.">
        <title>Whole-Genome Sequence of Leptospira interrogans Serovar Hardjo Subtype Hardjoprajitno Strain Norma, Isolated from Cattle in a Leptospirosis Outbreak in Brazil.</title>
        <authorList>
            <person name="Cosate M.R."/>
            <person name="Soares S.C."/>
            <person name="Mendes T.A."/>
            <person name="Raittz R.T."/>
            <person name="Moreira E.C."/>
            <person name="Leite R."/>
            <person name="Fernandes G.R."/>
            <person name="Haddad J.P."/>
            <person name="Ortega J.M."/>
        </authorList>
    </citation>
    <scope>NUCLEOTIDE SEQUENCE [LARGE SCALE GENOMIC DNA]</scope>
    <source>
        <strain evidence="1 2">Norma</strain>
    </source>
</reference>
<proteinExistence type="predicted"/>
<accession>A0A0M3TM28</accession>
<dbReference type="EMBL" id="CP012603">
    <property type="protein sequence ID" value="ALE40111.1"/>
    <property type="molecule type" value="Genomic_DNA"/>
</dbReference>
<organism evidence="1">
    <name type="scientific">Leptospira interrogans serovar Hardjo str. Norma</name>
    <dbReference type="NCBI Taxonomy" id="1279460"/>
    <lineage>
        <taxon>Bacteria</taxon>
        <taxon>Pseudomonadati</taxon>
        <taxon>Spirochaetota</taxon>
        <taxon>Spirochaetia</taxon>
        <taxon>Leptospirales</taxon>
        <taxon>Leptospiraceae</taxon>
        <taxon>Leptospira</taxon>
    </lineage>
</organism>
<dbReference type="PATRIC" id="fig|1279460.3.peg.2977"/>
<sequence length="55" mass="6372">MGENKFINRNHLFLEWIRFLSKIGSAFSKVVVPTYSRLNCKIVICGSSHVFKIEL</sequence>
<evidence type="ECO:0000313" key="1">
    <source>
        <dbReference type="EMBL" id="ALE40111.1"/>
    </source>
</evidence>
<name>A0A0M3TM28_LEPIR</name>